<comment type="caution">
    <text evidence="1">The sequence shown here is derived from an EMBL/GenBank/DDBJ whole genome shotgun (WGS) entry which is preliminary data.</text>
</comment>
<proteinExistence type="predicted"/>
<sequence length="583" mass="64233">MPTWQELVADKRARQADETPKDWLIVPPPTDRLNVVDFPRECGLLSPKEIEITETSDVDVLLRNLASGVLSSVEVTTAFYKRAIIAHQTVNPLTEIFVKRALARAKWCDDQLKASGRPIGPLHGLPISLKDQICINGLETSMGYVGWLGKPAEKDAILTEILHNAGAVPFVRTNVPQTLMWGETYNHVFGRTLNPYNRKLTSGGSSGGEGALIAMKGSPLGVGSDIGGSIRIPAAFCGIYGLRPSYNRIPYYGTLTSLEGQDSMPSVLGPMSDNLNGIKVFMKTVIDQKPWTKDPSAVHKPWIEEEYQLCEHGGGKKLVFGIMWNDGIIVPHPPIIRALELTKKALLIAGHEVVDWVPHRHAEITRVVAEVFAACADEDSSEALKLTGEPLVHNMADVEFVSSDLPNDSISAFQLWQIHKRKLALRKSYLDHWQATKAITSTGRPIDAIIAPVACGASMPHGENLQALLTLRGRVVAHVSPSYTQYTGVFNLLDYPSCVFPVTRVDPAIDVKKRAHRFLNKRDERCYRLYDPELWRDAPVSLQLVGQSYEDEAVVAMTGIVDAALKAQKSTFSLDIPKARSSL</sequence>
<evidence type="ECO:0000313" key="1">
    <source>
        <dbReference type="EMBL" id="KAI0033148.1"/>
    </source>
</evidence>
<organism evidence="1 2">
    <name type="scientific">Vararia minispora EC-137</name>
    <dbReference type="NCBI Taxonomy" id="1314806"/>
    <lineage>
        <taxon>Eukaryota</taxon>
        <taxon>Fungi</taxon>
        <taxon>Dikarya</taxon>
        <taxon>Basidiomycota</taxon>
        <taxon>Agaricomycotina</taxon>
        <taxon>Agaricomycetes</taxon>
        <taxon>Russulales</taxon>
        <taxon>Lachnocladiaceae</taxon>
        <taxon>Vararia</taxon>
    </lineage>
</organism>
<reference evidence="1" key="1">
    <citation type="submission" date="2021-02" db="EMBL/GenBank/DDBJ databases">
        <authorList>
            <consortium name="DOE Joint Genome Institute"/>
            <person name="Ahrendt S."/>
            <person name="Looney B.P."/>
            <person name="Miyauchi S."/>
            <person name="Morin E."/>
            <person name="Drula E."/>
            <person name="Courty P.E."/>
            <person name="Chicoki N."/>
            <person name="Fauchery L."/>
            <person name="Kohler A."/>
            <person name="Kuo A."/>
            <person name="Labutti K."/>
            <person name="Pangilinan J."/>
            <person name="Lipzen A."/>
            <person name="Riley R."/>
            <person name="Andreopoulos W."/>
            <person name="He G."/>
            <person name="Johnson J."/>
            <person name="Barry K.W."/>
            <person name="Grigoriev I.V."/>
            <person name="Nagy L."/>
            <person name="Hibbett D."/>
            <person name="Henrissat B."/>
            <person name="Matheny P.B."/>
            <person name="Labbe J."/>
            <person name="Martin F."/>
        </authorList>
    </citation>
    <scope>NUCLEOTIDE SEQUENCE</scope>
    <source>
        <strain evidence="1">EC-137</strain>
    </source>
</reference>
<keyword evidence="2" id="KW-1185">Reference proteome</keyword>
<dbReference type="Proteomes" id="UP000814128">
    <property type="component" value="Unassembled WGS sequence"/>
</dbReference>
<gene>
    <name evidence="1" type="ORF">K488DRAFT_48279</name>
</gene>
<accession>A0ACB8QMS1</accession>
<evidence type="ECO:0000313" key="2">
    <source>
        <dbReference type="Proteomes" id="UP000814128"/>
    </source>
</evidence>
<reference evidence="1" key="2">
    <citation type="journal article" date="2022" name="New Phytol.">
        <title>Evolutionary transition to the ectomycorrhizal habit in the genomes of a hyperdiverse lineage of mushroom-forming fungi.</title>
        <authorList>
            <person name="Looney B."/>
            <person name="Miyauchi S."/>
            <person name="Morin E."/>
            <person name="Drula E."/>
            <person name="Courty P.E."/>
            <person name="Kohler A."/>
            <person name="Kuo A."/>
            <person name="LaButti K."/>
            <person name="Pangilinan J."/>
            <person name="Lipzen A."/>
            <person name="Riley R."/>
            <person name="Andreopoulos W."/>
            <person name="He G."/>
            <person name="Johnson J."/>
            <person name="Nolan M."/>
            <person name="Tritt A."/>
            <person name="Barry K.W."/>
            <person name="Grigoriev I.V."/>
            <person name="Nagy L.G."/>
            <person name="Hibbett D."/>
            <person name="Henrissat B."/>
            <person name="Matheny P.B."/>
            <person name="Labbe J."/>
            <person name="Martin F.M."/>
        </authorList>
    </citation>
    <scope>NUCLEOTIDE SEQUENCE</scope>
    <source>
        <strain evidence="1">EC-137</strain>
    </source>
</reference>
<dbReference type="EMBL" id="MU273526">
    <property type="protein sequence ID" value="KAI0033148.1"/>
    <property type="molecule type" value="Genomic_DNA"/>
</dbReference>
<protein>
    <submittedName>
        <fullName evidence="1">General amidase</fullName>
    </submittedName>
</protein>
<name>A0ACB8QMS1_9AGAM</name>